<feature type="signal peptide" evidence="10">
    <location>
        <begin position="1"/>
        <end position="25"/>
    </location>
</feature>
<dbReference type="EMBL" id="CP054836">
    <property type="protein sequence ID" value="QKV17910.1"/>
    <property type="molecule type" value="Genomic_DNA"/>
</dbReference>
<dbReference type="Proteomes" id="UP000509367">
    <property type="component" value="Chromosome"/>
</dbReference>
<evidence type="ECO:0000256" key="1">
    <source>
        <dbReference type="ARBA" id="ARBA00007164"/>
    </source>
</evidence>
<protein>
    <submittedName>
        <fullName evidence="12">D-alanyl-D-alanine carboxypeptidase</fullName>
    </submittedName>
</protein>
<evidence type="ECO:0000256" key="5">
    <source>
        <dbReference type="ARBA" id="ARBA00022984"/>
    </source>
</evidence>
<dbReference type="Gene3D" id="3.40.710.10">
    <property type="entry name" value="DD-peptidase/beta-lactamase superfamily"/>
    <property type="match status" value="1"/>
</dbReference>
<dbReference type="AlphaFoldDB" id="A0A6N1VAD9"/>
<dbReference type="KEGG" id="orm:HTY61_05260"/>
<feature type="active site" description="Proton acceptor" evidence="7">
    <location>
        <position position="74"/>
    </location>
</feature>
<evidence type="ECO:0000256" key="9">
    <source>
        <dbReference type="RuleBase" id="RU004016"/>
    </source>
</evidence>
<reference evidence="12 13" key="1">
    <citation type="submission" date="2020-06" db="EMBL/GenBank/DDBJ databases">
        <title>Oricola thermophila sp. nov. isolated from a tidal sediments.</title>
        <authorList>
            <person name="Kwon K.K."/>
            <person name="Yang S.-H."/>
            <person name="Park M.-J."/>
        </authorList>
    </citation>
    <scope>NUCLEOTIDE SEQUENCE [LARGE SCALE GENOMIC DNA]</scope>
    <source>
        <strain evidence="12 13">MEBiC13590</strain>
    </source>
</reference>
<evidence type="ECO:0000256" key="8">
    <source>
        <dbReference type="PIRSR" id="PIRSR618044-2"/>
    </source>
</evidence>
<keyword evidence="5" id="KW-0573">Peptidoglycan synthesis</keyword>
<proteinExistence type="inferred from homology"/>
<accession>A0A6N1VAD9</accession>
<dbReference type="GO" id="GO:0006508">
    <property type="term" value="P:proteolysis"/>
    <property type="evidence" value="ECO:0007669"/>
    <property type="project" value="InterPro"/>
</dbReference>
<dbReference type="GO" id="GO:0008360">
    <property type="term" value="P:regulation of cell shape"/>
    <property type="evidence" value="ECO:0007669"/>
    <property type="project" value="UniProtKB-KW"/>
</dbReference>
<dbReference type="PRINTS" id="PR00725">
    <property type="entry name" value="DADACBPTASE1"/>
</dbReference>
<dbReference type="GO" id="GO:0009002">
    <property type="term" value="F:serine-type D-Ala-D-Ala carboxypeptidase activity"/>
    <property type="evidence" value="ECO:0007669"/>
    <property type="project" value="InterPro"/>
</dbReference>
<dbReference type="SUPFAM" id="SSF56601">
    <property type="entry name" value="beta-lactamase/transpeptidase-like"/>
    <property type="match status" value="1"/>
</dbReference>
<evidence type="ECO:0000259" key="11">
    <source>
        <dbReference type="Pfam" id="PF00768"/>
    </source>
</evidence>
<evidence type="ECO:0000256" key="6">
    <source>
        <dbReference type="ARBA" id="ARBA00023316"/>
    </source>
</evidence>
<feature type="chain" id="PRO_5026936476" evidence="10">
    <location>
        <begin position="26"/>
        <end position="286"/>
    </location>
</feature>
<keyword evidence="4" id="KW-0133">Cell shape</keyword>
<evidence type="ECO:0000256" key="7">
    <source>
        <dbReference type="PIRSR" id="PIRSR618044-1"/>
    </source>
</evidence>
<dbReference type="PANTHER" id="PTHR21581:SF6">
    <property type="entry name" value="TRAFFICKING PROTEIN PARTICLE COMPLEX SUBUNIT 12"/>
    <property type="match status" value="1"/>
</dbReference>
<feature type="active site" description="Acyl-ester intermediate" evidence="7">
    <location>
        <position position="71"/>
    </location>
</feature>
<sequence>MIFPPRLRRSVLLILQSLILSAFLAACTTSGVLEIAEPEAEPDKYAAIVVDAKDGSILYSVAADRKRYPASLTKMMTLYLLFEAIDSGRVSKTTQIPVSATAARKPASKLYLKAGSTIDVDTAIRALVVKSANDVATAVAEYLAGSEENFARQMTAKARRLGMTDTVFTNASGLPDSGMTTTARDMALLGLALRRDFPHHYGYFSLRSFEFRGKQIRGHNRVLEMVSGADGIKTGYIRASGYNLAASVRRNGRSLVAVVMGGKTGTARDAHMAQLLAASFNRSRRR</sequence>
<evidence type="ECO:0000256" key="2">
    <source>
        <dbReference type="ARBA" id="ARBA00022729"/>
    </source>
</evidence>
<keyword evidence="6" id="KW-0961">Cell wall biogenesis/degradation</keyword>
<keyword evidence="12" id="KW-0645">Protease</keyword>
<dbReference type="InterPro" id="IPR018044">
    <property type="entry name" value="Peptidase_S11"/>
</dbReference>
<dbReference type="Pfam" id="PF00768">
    <property type="entry name" value="Peptidase_S11"/>
    <property type="match status" value="1"/>
</dbReference>
<keyword evidence="12" id="KW-0121">Carboxypeptidase</keyword>
<feature type="binding site" evidence="8">
    <location>
        <position position="233"/>
    </location>
    <ligand>
        <name>substrate</name>
    </ligand>
</feature>
<evidence type="ECO:0000256" key="10">
    <source>
        <dbReference type="SAM" id="SignalP"/>
    </source>
</evidence>
<evidence type="ECO:0000313" key="13">
    <source>
        <dbReference type="Proteomes" id="UP000509367"/>
    </source>
</evidence>
<dbReference type="GO" id="GO:0071555">
    <property type="term" value="P:cell wall organization"/>
    <property type="evidence" value="ECO:0007669"/>
    <property type="project" value="UniProtKB-KW"/>
</dbReference>
<keyword evidence="3" id="KW-0378">Hydrolase</keyword>
<feature type="active site" evidence="7">
    <location>
        <position position="131"/>
    </location>
</feature>
<keyword evidence="13" id="KW-1185">Reference proteome</keyword>
<dbReference type="GO" id="GO:0009252">
    <property type="term" value="P:peptidoglycan biosynthetic process"/>
    <property type="evidence" value="ECO:0007669"/>
    <property type="project" value="UniProtKB-KW"/>
</dbReference>
<comment type="similarity">
    <text evidence="1 9">Belongs to the peptidase S11 family.</text>
</comment>
<keyword evidence="2 10" id="KW-0732">Signal</keyword>
<dbReference type="InterPro" id="IPR001967">
    <property type="entry name" value="Peptidase_S11_N"/>
</dbReference>
<feature type="domain" description="Peptidase S11 D-alanyl-D-alanine carboxypeptidase A N-terminal" evidence="11">
    <location>
        <begin position="44"/>
        <end position="264"/>
    </location>
</feature>
<dbReference type="PROSITE" id="PS51257">
    <property type="entry name" value="PROKAR_LIPOPROTEIN"/>
    <property type="match status" value="1"/>
</dbReference>
<organism evidence="12 13">
    <name type="scientific">Oricola thermophila</name>
    <dbReference type="NCBI Taxonomy" id="2742145"/>
    <lineage>
        <taxon>Bacteria</taxon>
        <taxon>Pseudomonadati</taxon>
        <taxon>Pseudomonadota</taxon>
        <taxon>Alphaproteobacteria</taxon>
        <taxon>Hyphomicrobiales</taxon>
        <taxon>Ahrensiaceae</taxon>
        <taxon>Oricola</taxon>
    </lineage>
</organism>
<evidence type="ECO:0000256" key="3">
    <source>
        <dbReference type="ARBA" id="ARBA00022801"/>
    </source>
</evidence>
<name>A0A6N1VAD9_9HYPH</name>
<evidence type="ECO:0000256" key="4">
    <source>
        <dbReference type="ARBA" id="ARBA00022960"/>
    </source>
</evidence>
<gene>
    <name evidence="12" type="ORF">HTY61_05260</name>
</gene>
<dbReference type="InterPro" id="IPR012338">
    <property type="entry name" value="Beta-lactam/transpept-like"/>
</dbReference>
<dbReference type="PANTHER" id="PTHR21581">
    <property type="entry name" value="D-ALANYL-D-ALANINE CARBOXYPEPTIDASE"/>
    <property type="match status" value="1"/>
</dbReference>
<evidence type="ECO:0000313" key="12">
    <source>
        <dbReference type="EMBL" id="QKV17910.1"/>
    </source>
</evidence>